<gene>
    <name evidence="1" type="primary">ORF169318</name>
</gene>
<feature type="non-terminal residue" evidence="1">
    <location>
        <position position="101"/>
    </location>
</feature>
<name>A0A0B7BAP2_9EUPU</name>
<evidence type="ECO:0008006" key="2">
    <source>
        <dbReference type="Google" id="ProtNLM"/>
    </source>
</evidence>
<organism evidence="1">
    <name type="scientific">Arion vulgaris</name>
    <dbReference type="NCBI Taxonomy" id="1028688"/>
    <lineage>
        <taxon>Eukaryota</taxon>
        <taxon>Metazoa</taxon>
        <taxon>Spiralia</taxon>
        <taxon>Lophotrochozoa</taxon>
        <taxon>Mollusca</taxon>
        <taxon>Gastropoda</taxon>
        <taxon>Heterobranchia</taxon>
        <taxon>Euthyneura</taxon>
        <taxon>Panpulmonata</taxon>
        <taxon>Eupulmonata</taxon>
        <taxon>Stylommatophora</taxon>
        <taxon>Helicina</taxon>
        <taxon>Arionoidea</taxon>
        <taxon>Arionidae</taxon>
        <taxon>Arion</taxon>
    </lineage>
</organism>
<reference evidence="1" key="1">
    <citation type="submission" date="2014-12" db="EMBL/GenBank/DDBJ databases">
        <title>Insight into the proteome of Arion vulgaris.</title>
        <authorList>
            <person name="Aradska J."/>
            <person name="Bulat T."/>
            <person name="Smidak R."/>
            <person name="Sarate P."/>
            <person name="Gangsoo J."/>
            <person name="Sialana F."/>
            <person name="Bilban M."/>
            <person name="Lubec G."/>
        </authorList>
    </citation>
    <scope>NUCLEOTIDE SEQUENCE</scope>
    <source>
        <tissue evidence="1">Skin</tissue>
    </source>
</reference>
<evidence type="ECO:0000313" key="1">
    <source>
        <dbReference type="EMBL" id="CEK89170.1"/>
    </source>
</evidence>
<sequence length="101" mass="11082">MEQSNNLQTMQISPLDIELKDSISRTTRSLKTRLLSNIIIYFDTSVLRPWAESLQASTICRITLVFVPGQMGIDDNEIADGLAGSATISGGQPVDRTDILN</sequence>
<protein>
    <recommendedName>
        <fullName evidence="2">RNase H type-1 domain-containing protein</fullName>
    </recommendedName>
</protein>
<proteinExistence type="predicted"/>
<dbReference type="AlphaFoldDB" id="A0A0B7BAP2"/>
<accession>A0A0B7BAP2</accession>
<dbReference type="EMBL" id="HACG01042305">
    <property type="protein sequence ID" value="CEK89170.1"/>
    <property type="molecule type" value="Transcribed_RNA"/>
</dbReference>